<evidence type="ECO:0000313" key="5">
    <source>
        <dbReference type="Proteomes" id="UP000294678"/>
    </source>
</evidence>
<evidence type="ECO:0000259" key="3">
    <source>
        <dbReference type="PROSITE" id="PS51186"/>
    </source>
</evidence>
<dbReference type="InterPro" id="IPR016181">
    <property type="entry name" value="Acyl_CoA_acyltransferase"/>
</dbReference>
<dbReference type="Pfam" id="PF13420">
    <property type="entry name" value="Acetyltransf_4"/>
    <property type="match status" value="1"/>
</dbReference>
<evidence type="ECO:0000256" key="1">
    <source>
        <dbReference type="ARBA" id="ARBA00022679"/>
    </source>
</evidence>
<sequence>MIRKVKLSDAKQIVDIYNYYIKDTIITFEKDLIDKKEMEKRIKKILEDYFWIVYEENNKILGYAYVGKWRERTAYKFTVESSIYLDKNYTGKGIGEKLYRELIKTSKNKGLKAIMGVISIPNESSIKLHEKLGFYKAGYFKEVGIKFDKWIDVAYYQLNL</sequence>
<gene>
    <name evidence="4" type="ORF">EV215_2065</name>
</gene>
<keyword evidence="1" id="KW-0808">Transferase</keyword>
<dbReference type="SUPFAM" id="SSF55729">
    <property type="entry name" value="Acyl-CoA N-acyltransferases (Nat)"/>
    <property type="match status" value="1"/>
</dbReference>
<proteinExistence type="predicted"/>
<dbReference type="InterPro" id="IPR000182">
    <property type="entry name" value="GNAT_dom"/>
</dbReference>
<dbReference type="EMBL" id="SOBG01000012">
    <property type="protein sequence ID" value="TDT67017.1"/>
    <property type="molecule type" value="Genomic_DNA"/>
</dbReference>
<feature type="domain" description="N-acetyltransferase" evidence="3">
    <location>
        <begin position="1"/>
        <end position="160"/>
    </location>
</feature>
<accession>A0AA46DWX5</accession>
<dbReference type="PROSITE" id="PS51186">
    <property type="entry name" value="GNAT"/>
    <property type="match status" value="1"/>
</dbReference>
<comment type="caution">
    <text evidence="4">The sequence shown here is derived from an EMBL/GenBank/DDBJ whole genome shotgun (WGS) entry which is preliminary data.</text>
</comment>
<protein>
    <submittedName>
        <fullName evidence="4">Phosphinothricin acetyltransferase</fullName>
    </submittedName>
</protein>
<dbReference type="GO" id="GO:0016747">
    <property type="term" value="F:acyltransferase activity, transferring groups other than amino-acyl groups"/>
    <property type="evidence" value="ECO:0007669"/>
    <property type="project" value="InterPro"/>
</dbReference>
<keyword evidence="5" id="KW-1185">Reference proteome</keyword>
<dbReference type="Gene3D" id="3.40.630.30">
    <property type="match status" value="1"/>
</dbReference>
<evidence type="ECO:0000256" key="2">
    <source>
        <dbReference type="ARBA" id="ARBA00023315"/>
    </source>
</evidence>
<organism evidence="4 5">
    <name type="scientific">Hypnocyclicus thermotrophus</name>
    <dbReference type="NCBI Taxonomy" id="1627895"/>
    <lineage>
        <taxon>Bacteria</taxon>
        <taxon>Fusobacteriati</taxon>
        <taxon>Fusobacteriota</taxon>
        <taxon>Fusobacteriia</taxon>
        <taxon>Fusobacteriales</taxon>
        <taxon>Fusobacteriaceae</taxon>
        <taxon>Hypnocyclicus</taxon>
    </lineage>
</organism>
<name>A0AA46DWX5_9FUSO</name>
<reference evidence="4 5" key="1">
    <citation type="submission" date="2019-03" db="EMBL/GenBank/DDBJ databases">
        <title>Genomic Encyclopedia of Type Strains, Phase IV (KMG-IV): sequencing the most valuable type-strain genomes for metagenomic binning, comparative biology and taxonomic classification.</title>
        <authorList>
            <person name="Goeker M."/>
        </authorList>
    </citation>
    <scope>NUCLEOTIDE SEQUENCE [LARGE SCALE GENOMIC DNA]</scope>
    <source>
        <strain evidence="4 5">DSM 100055</strain>
    </source>
</reference>
<dbReference type="PANTHER" id="PTHR43072">
    <property type="entry name" value="N-ACETYLTRANSFERASE"/>
    <property type="match status" value="1"/>
</dbReference>
<dbReference type="AlphaFoldDB" id="A0AA46DWX5"/>
<dbReference type="RefSeq" id="WP_134113913.1">
    <property type="nucleotide sequence ID" value="NZ_SOBG01000012.1"/>
</dbReference>
<dbReference type="Proteomes" id="UP000294678">
    <property type="component" value="Unassembled WGS sequence"/>
</dbReference>
<keyword evidence="2" id="KW-0012">Acyltransferase</keyword>
<evidence type="ECO:0000313" key="4">
    <source>
        <dbReference type="EMBL" id="TDT67017.1"/>
    </source>
</evidence>
<dbReference type="PANTHER" id="PTHR43072:SF23">
    <property type="entry name" value="UPF0039 PROTEIN C11D3.02C"/>
    <property type="match status" value="1"/>
</dbReference>